<evidence type="ECO:0000256" key="1">
    <source>
        <dbReference type="SAM" id="SignalP"/>
    </source>
</evidence>
<protein>
    <submittedName>
        <fullName evidence="2">Uncharacterized protein</fullName>
    </submittedName>
</protein>
<name>A0A6H0XPF1_9PEZI</name>
<dbReference type="EMBL" id="CP051140">
    <property type="protein sequence ID" value="QIW96641.1"/>
    <property type="molecule type" value="Genomic_DNA"/>
</dbReference>
<evidence type="ECO:0000313" key="3">
    <source>
        <dbReference type="Proteomes" id="UP000503462"/>
    </source>
</evidence>
<dbReference type="AlphaFoldDB" id="A0A6H0XPF1"/>
<gene>
    <name evidence="2" type="ORF">AMS68_002159</name>
</gene>
<keyword evidence="3" id="KW-1185">Reference proteome</keyword>
<proteinExistence type="predicted"/>
<feature type="chain" id="PRO_5026084884" evidence="1">
    <location>
        <begin position="19"/>
        <end position="213"/>
    </location>
</feature>
<keyword evidence="1" id="KW-0732">Signal</keyword>
<dbReference type="OrthoDB" id="4820608at2759"/>
<dbReference type="Proteomes" id="UP000503462">
    <property type="component" value="Chromosome 2"/>
</dbReference>
<evidence type="ECO:0000313" key="2">
    <source>
        <dbReference type="EMBL" id="QIW96641.1"/>
    </source>
</evidence>
<reference evidence="2 3" key="1">
    <citation type="journal article" date="2016" name="Sci. Rep.">
        <title>Peltaster fructicola genome reveals evolution from an invasive phytopathogen to an ectophytic parasite.</title>
        <authorList>
            <person name="Xu C."/>
            <person name="Chen H."/>
            <person name="Gleason M.L."/>
            <person name="Xu J.R."/>
            <person name="Liu H."/>
            <person name="Zhang R."/>
            <person name="Sun G."/>
        </authorList>
    </citation>
    <scope>NUCLEOTIDE SEQUENCE [LARGE SCALE GENOMIC DNA]</scope>
    <source>
        <strain evidence="2 3">LNHT1506</strain>
    </source>
</reference>
<organism evidence="2 3">
    <name type="scientific">Peltaster fructicola</name>
    <dbReference type="NCBI Taxonomy" id="286661"/>
    <lineage>
        <taxon>Eukaryota</taxon>
        <taxon>Fungi</taxon>
        <taxon>Dikarya</taxon>
        <taxon>Ascomycota</taxon>
        <taxon>Pezizomycotina</taxon>
        <taxon>Dothideomycetes</taxon>
        <taxon>Dothideomycetes incertae sedis</taxon>
        <taxon>Peltaster</taxon>
    </lineage>
</organism>
<sequence length="213" mass="22813">MRFNIAVVFTSGASLCSALVIGRSSMTGDLTTVEHLAKFDDANAGLVNGVPARGLTPLGPYENLYYDNLGVISDNVVAAGLKPQSAPNVLGYDVVANAQGTPQIRSDYDDSKTNHFDLKSFYFGCVASTQETTSSKPLDCSVTYTGYRNNVQIAQDTAHFTAALTTVTANMLKVQARGFTGLDRIVFKTNGLVASTALAVLFDNLDYVVYLKE</sequence>
<feature type="signal peptide" evidence="1">
    <location>
        <begin position="1"/>
        <end position="18"/>
    </location>
</feature>
<accession>A0A6H0XPF1</accession>